<feature type="transmembrane region" description="Helical" evidence="4">
    <location>
        <begin position="190"/>
        <end position="211"/>
    </location>
</feature>
<dbReference type="GO" id="GO:0016020">
    <property type="term" value="C:membrane"/>
    <property type="evidence" value="ECO:0007669"/>
    <property type="project" value="InterPro"/>
</dbReference>
<feature type="transmembrane region" description="Helical" evidence="4">
    <location>
        <begin position="123"/>
        <end position="145"/>
    </location>
</feature>
<evidence type="ECO:0000256" key="1">
    <source>
        <dbReference type="ARBA" id="ARBA00022692"/>
    </source>
</evidence>
<name>A0A6V7TXZ9_MELEN</name>
<feature type="transmembrane region" description="Helical" evidence="4">
    <location>
        <begin position="49"/>
        <end position="70"/>
    </location>
</feature>
<reference evidence="5 6" key="1">
    <citation type="submission" date="2020-08" db="EMBL/GenBank/DDBJ databases">
        <authorList>
            <person name="Koutsovoulos G."/>
            <person name="Danchin GJ E."/>
        </authorList>
    </citation>
    <scope>NUCLEOTIDE SEQUENCE [LARGE SCALE GENOMIC DNA]</scope>
</reference>
<accession>A0A6V7TXZ9</accession>
<dbReference type="GO" id="GO:0005524">
    <property type="term" value="F:ATP binding"/>
    <property type="evidence" value="ECO:0007669"/>
    <property type="project" value="InterPro"/>
</dbReference>
<dbReference type="AlphaFoldDB" id="A0A6V7TXZ9"/>
<feature type="transmembrane region" description="Helical" evidence="4">
    <location>
        <begin position="314"/>
        <end position="335"/>
    </location>
</feature>
<feature type="transmembrane region" description="Helical" evidence="4">
    <location>
        <begin position="223"/>
        <end position="244"/>
    </location>
</feature>
<comment type="caution">
    <text evidence="5">The sequence shown here is derived from an EMBL/GenBank/DDBJ whole genome shotgun (WGS) entry which is preliminary data.</text>
</comment>
<dbReference type="EMBL" id="CAJEWN010000018">
    <property type="protein sequence ID" value="CAD2136734.1"/>
    <property type="molecule type" value="Genomic_DNA"/>
</dbReference>
<feature type="transmembrane region" description="Helical" evidence="4">
    <location>
        <begin position="420"/>
        <end position="437"/>
    </location>
</feature>
<evidence type="ECO:0000313" key="5">
    <source>
        <dbReference type="EMBL" id="CAD2136734.1"/>
    </source>
</evidence>
<dbReference type="OrthoDB" id="5903557at2759"/>
<evidence type="ECO:0000256" key="4">
    <source>
        <dbReference type="SAM" id="Phobius"/>
    </source>
</evidence>
<feature type="transmembrane region" description="Helical" evidence="4">
    <location>
        <begin position="360"/>
        <end position="385"/>
    </location>
</feature>
<feature type="transmembrane region" description="Helical" evidence="4">
    <location>
        <begin position="151"/>
        <end position="170"/>
    </location>
</feature>
<dbReference type="Gene3D" id="1.20.1560.10">
    <property type="entry name" value="ABC transporter type 1, transmembrane domain"/>
    <property type="match status" value="1"/>
</dbReference>
<feature type="transmembrane region" description="Helical" evidence="4">
    <location>
        <begin position="90"/>
        <end position="111"/>
    </location>
</feature>
<feature type="transmembrane region" description="Helical" evidence="4">
    <location>
        <begin position="443"/>
        <end position="460"/>
    </location>
</feature>
<organism evidence="5 6">
    <name type="scientific">Meloidogyne enterolobii</name>
    <name type="common">Root-knot nematode worm</name>
    <name type="synonym">Meloidogyne mayaguensis</name>
    <dbReference type="NCBI Taxonomy" id="390850"/>
    <lineage>
        <taxon>Eukaryota</taxon>
        <taxon>Metazoa</taxon>
        <taxon>Ecdysozoa</taxon>
        <taxon>Nematoda</taxon>
        <taxon>Chromadorea</taxon>
        <taxon>Rhabditida</taxon>
        <taxon>Tylenchina</taxon>
        <taxon>Tylenchomorpha</taxon>
        <taxon>Tylenchoidea</taxon>
        <taxon>Meloidogynidae</taxon>
        <taxon>Meloidogyninae</taxon>
        <taxon>Meloidogyne</taxon>
    </lineage>
</organism>
<protein>
    <submittedName>
        <fullName evidence="5">Uncharacterized protein</fullName>
    </submittedName>
</protein>
<evidence type="ECO:0000256" key="2">
    <source>
        <dbReference type="ARBA" id="ARBA00022989"/>
    </source>
</evidence>
<dbReference type="InterPro" id="IPR036640">
    <property type="entry name" value="ABC1_TM_sf"/>
</dbReference>
<gene>
    <name evidence="5" type="ORF">MENT_LOCUS5207</name>
</gene>
<evidence type="ECO:0000256" key="3">
    <source>
        <dbReference type="ARBA" id="ARBA00023136"/>
    </source>
</evidence>
<keyword evidence="1 4" id="KW-0812">Transmembrane</keyword>
<evidence type="ECO:0000313" key="6">
    <source>
        <dbReference type="Proteomes" id="UP000580250"/>
    </source>
</evidence>
<keyword evidence="3 4" id="KW-0472">Membrane</keyword>
<keyword evidence="2 4" id="KW-1133">Transmembrane helix</keyword>
<sequence length="559" mass="63303">MDDIVLNEKENKNKQKFVNTTKNERKIQPKSSFSCPLSMIEFLLYTRDFTLAAACGVISATFNLYIGNYLTFVVTSKISPNPKTTLFSCVLDLLILGCLLPQLSFLLFISLSNSTKNSNNFEFRKALAILIRDIIFFLSSIAIGFYRSTILTAPILITPILVFIWTFISIKVQSLEKINSKSSFLRYLRLSGHLLLFFMNISLGGLFGTKLVDLHLLKYPGDIFTIVIGIGTSSIQLANAYINFSPFLNQKFIKTESTQKILKTDLVENNLNKKCVVFTVNENLEDSNNNDEEPKFLNNIIIWLRSQLLLINNWPICFIFGLITCLIHAFGYPVFTRDTGLFFSVFEDFMDISTDLFKKVKWICFVYGTMGIIVFVSTTIWNCIFANMGNKLCQLIENKNQIKRINLNNLKMVPILSGELYYGIFCILISICSALQGNRFMGLLAVIVFTFQVFLQHFIFHKSINGKQWKLALAFASTNGLQQASQAIAYTGGYLLVQNGLVQALNVFKIIQTMYLGSSGLTSLLLLSEDFTKTTKELRLIKLKNTKIAPNENNIDELA</sequence>
<dbReference type="Proteomes" id="UP000580250">
    <property type="component" value="Unassembled WGS sequence"/>
</dbReference>
<proteinExistence type="predicted"/>